<gene>
    <name evidence="1" type="ORF">MQE35_11120</name>
</gene>
<keyword evidence="2" id="KW-1185">Reference proteome</keyword>
<dbReference type="RefSeq" id="WP_255841458.1">
    <property type="nucleotide sequence ID" value="NZ_CP094358.1"/>
</dbReference>
<reference evidence="1" key="1">
    <citation type="submission" date="2022-03" db="EMBL/GenBank/DDBJ databases">
        <title>Description of Abyssus ytuae gen. nov., sp. nov., a novel member of the family Flavobacteriaceae isolated from the sediment of Mariana Trench.</title>
        <authorList>
            <person name="Zhang J."/>
            <person name="Xu X."/>
        </authorList>
    </citation>
    <scope>NUCLEOTIDE SEQUENCE</scope>
    <source>
        <strain evidence="1">MT3330</strain>
    </source>
</reference>
<organism evidence="1 2">
    <name type="scientific">Abyssalbus ytuae</name>
    <dbReference type="NCBI Taxonomy" id="2926907"/>
    <lineage>
        <taxon>Bacteria</taxon>
        <taxon>Pseudomonadati</taxon>
        <taxon>Bacteroidota</taxon>
        <taxon>Flavobacteriia</taxon>
        <taxon>Flavobacteriales</taxon>
        <taxon>Flavobacteriaceae</taxon>
        <taxon>Abyssalbus</taxon>
    </lineage>
</organism>
<protein>
    <submittedName>
        <fullName evidence="1">Uncharacterized protein</fullName>
    </submittedName>
</protein>
<dbReference type="KEGG" id="fbm:MQE35_11120"/>
<proteinExistence type="predicted"/>
<dbReference type="Proteomes" id="UP000831290">
    <property type="component" value="Chromosome"/>
</dbReference>
<accession>A0A9E6ZQZ6</accession>
<sequence>MISQKSFDKILINLKNSEALVLFELITNLNENDQLLSEIDESSQRVMFDLESVLESILTEPFRDNYKILLDNAKKEILNPDSADL</sequence>
<dbReference type="EMBL" id="CP094358">
    <property type="protein sequence ID" value="UOB16288.1"/>
    <property type="molecule type" value="Genomic_DNA"/>
</dbReference>
<evidence type="ECO:0000313" key="2">
    <source>
        <dbReference type="Proteomes" id="UP000831290"/>
    </source>
</evidence>
<evidence type="ECO:0000313" key="1">
    <source>
        <dbReference type="EMBL" id="UOB16288.1"/>
    </source>
</evidence>
<dbReference type="AlphaFoldDB" id="A0A9E6ZQZ6"/>
<name>A0A9E6ZQZ6_9FLAO</name>